<dbReference type="AlphaFoldDB" id="A0A1V9FCI2"/>
<sequence length="80" mass="8822">MTLGNNGNVSIGNFAPDTTYKLQVGGVVNATEYKVNGTTVNWPDYVFDTTIHKLAAFPDVESYLIQNHHRSTFPLNTFGT</sequence>
<keyword evidence="2" id="KW-1185">Reference proteome</keyword>
<evidence type="ECO:0000313" key="1">
    <source>
        <dbReference type="EMBL" id="OQP56079.1"/>
    </source>
</evidence>
<reference evidence="2" key="1">
    <citation type="submission" date="2016-04" db="EMBL/GenBank/DDBJ databases">
        <authorList>
            <person name="Chen L."/>
            <person name="Zhuang W."/>
            <person name="Wang G."/>
        </authorList>
    </citation>
    <scope>NUCLEOTIDE SEQUENCE [LARGE SCALE GENOMIC DNA]</scope>
    <source>
        <strain evidence="2">17621</strain>
    </source>
</reference>
<name>A0A1V9FCI2_9BACT</name>
<accession>A0A1V9FCI2</accession>
<organism evidence="1 2">
    <name type="scientific">Niastella yeongjuensis</name>
    <dbReference type="NCBI Taxonomy" id="354355"/>
    <lineage>
        <taxon>Bacteria</taxon>
        <taxon>Pseudomonadati</taxon>
        <taxon>Bacteroidota</taxon>
        <taxon>Chitinophagia</taxon>
        <taxon>Chitinophagales</taxon>
        <taxon>Chitinophagaceae</taxon>
        <taxon>Niastella</taxon>
    </lineage>
</organism>
<dbReference type="EMBL" id="LVXG01000002">
    <property type="protein sequence ID" value="OQP56079.1"/>
    <property type="molecule type" value="Genomic_DNA"/>
</dbReference>
<dbReference type="Proteomes" id="UP000192610">
    <property type="component" value="Unassembled WGS sequence"/>
</dbReference>
<protein>
    <submittedName>
        <fullName evidence="1">Uncharacterized protein</fullName>
    </submittedName>
</protein>
<gene>
    <name evidence="1" type="ORF">A4H97_21105</name>
</gene>
<proteinExistence type="predicted"/>
<comment type="caution">
    <text evidence="1">The sequence shown here is derived from an EMBL/GenBank/DDBJ whole genome shotgun (WGS) entry which is preliminary data.</text>
</comment>
<evidence type="ECO:0000313" key="2">
    <source>
        <dbReference type="Proteomes" id="UP000192610"/>
    </source>
</evidence>
<dbReference type="STRING" id="354355.SAMN05660816_04853"/>